<dbReference type="Proteomes" id="UP000215027">
    <property type="component" value="Chromosome I"/>
</dbReference>
<proteinExistence type="predicted"/>
<dbReference type="KEGG" id="pbf:CFX0092_A1962"/>
<reference evidence="1" key="1">
    <citation type="submission" date="2016-01" db="EMBL/GenBank/DDBJ databases">
        <authorList>
            <person name="Mcilroy J.S."/>
            <person name="Karst M S."/>
            <person name="Albertsen M."/>
        </authorList>
    </citation>
    <scope>NUCLEOTIDE SEQUENCE</scope>
    <source>
        <strain evidence="1">Cfx-K</strain>
    </source>
</reference>
<evidence type="ECO:0000313" key="2">
    <source>
        <dbReference type="Proteomes" id="UP000215027"/>
    </source>
</evidence>
<gene>
    <name evidence="1" type="ORF">CFX0092_A1962</name>
</gene>
<dbReference type="RefSeq" id="WP_095043275.1">
    <property type="nucleotide sequence ID" value="NZ_LN890655.1"/>
</dbReference>
<dbReference type="EMBL" id="LN890655">
    <property type="protein sequence ID" value="CUS03840.2"/>
    <property type="molecule type" value="Genomic_DNA"/>
</dbReference>
<dbReference type="AlphaFoldDB" id="A0A160T578"/>
<keyword evidence="2" id="KW-1185">Reference proteome</keyword>
<name>A0A160T578_9CHLR</name>
<organism evidence="1 2">
    <name type="scientific">Candidatus Promineifilum breve</name>
    <dbReference type="NCBI Taxonomy" id="1806508"/>
    <lineage>
        <taxon>Bacteria</taxon>
        <taxon>Bacillati</taxon>
        <taxon>Chloroflexota</taxon>
        <taxon>Ardenticatenia</taxon>
        <taxon>Candidatus Promineifilales</taxon>
        <taxon>Candidatus Promineifilaceae</taxon>
        <taxon>Candidatus Promineifilum</taxon>
    </lineage>
</organism>
<accession>A0A160T578</accession>
<protein>
    <submittedName>
        <fullName evidence="1">Uncharacterized protein</fullName>
    </submittedName>
</protein>
<evidence type="ECO:0000313" key="1">
    <source>
        <dbReference type="EMBL" id="CUS03840.2"/>
    </source>
</evidence>
<dbReference type="OrthoDB" id="9968639at2"/>
<sequence length="74" mass="8147">MRGLVSPKGEQFGYVIGDVLYTMDDEPSGRLQGEHIVDLAGNPVWRVVGDGVYALNGMETIGFLTSERPDNQDY</sequence>